<comment type="caution">
    <text evidence="1">The sequence shown here is derived from an EMBL/GenBank/DDBJ whole genome shotgun (WGS) entry which is preliminary data.</text>
</comment>
<evidence type="ECO:0000313" key="1">
    <source>
        <dbReference type="EMBL" id="CAG8562876.1"/>
    </source>
</evidence>
<protein>
    <submittedName>
        <fullName evidence="1">11954_t:CDS:1</fullName>
    </submittedName>
</protein>
<evidence type="ECO:0000313" key="2">
    <source>
        <dbReference type="Proteomes" id="UP000789570"/>
    </source>
</evidence>
<gene>
    <name evidence="1" type="ORF">FCALED_LOCUS6696</name>
</gene>
<dbReference type="AlphaFoldDB" id="A0A9N9FXD4"/>
<organism evidence="1 2">
    <name type="scientific">Funneliformis caledonium</name>
    <dbReference type="NCBI Taxonomy" id="1117310"/>
    <lineage>
        <taxon>Eukaryota</taxon>
        <taxon>Fungi</taxon>
        <taxon>Fungi incertae sedis</taxon>
        <taxon>Mucoromycota</taxon>
        <taxon>Glomeromycotina</taxon>
        <taxon>Glomeromycetes</taxon>
        <taxon>Glomerales</taxon>
        <taxon>Glomeraceae</taxon>
        <taxon>Funneliformis</taxon>
    </lineage>
</organism>
<dbReference type="Gene3D" id="3.30.200.20">
    <property type="entry name" value="Phosphorylase Kinase, domain 1"/>
    <property type="match status" value="1"/>
</dbReference>
<dbReference type="Proteomes" id="UP000789570">
    <property type="component" value="Unassembled WGS sequence"/>
</dbReference>
<accession>A0A9N9FXD4</accession>
<dbReference type="OrthoDB" id="346907at2759"/>
<name>A0A9N9FXD4_9GLOM</name>
<keyword evidence="2" id="KW-1185">Reference proteome</keyword>
<sequence length="66" mass="7656">MIKASQNHAENDTDFLEWIEISQLINFEEIDSGAFGTVYKAKWLDGLPKDATDDGRIWNRTLKERI</sequence>
<proteinExistence type="predicted"/>
<reference evidence="1" key="1">
    <citation type="submission" date="2021-06" db="EMBL/GenBank/DDBJ databases">
        <authorList>
            <person name="Kallberg Y."/>
            <person name="Tangrot J."/>
            <person name="Rosling A."/>
        </authorList>
    </citation>
    <scope>NUCLEOTIDE SEQUENCE</scope>
    <source>
        <strain evidence="1">UK204</strain>
    </source>
</reference>
<dbReference type="EMBL" id="CAJVPQ010001645">
    <property type="protein sequence ID" value="CAG8562876.1"/>
    <property type="molecule type" value="Genomic_DNA"/>
</dbReference>